<feature type="region of interest" description="Disordered" evidence="1">
    <location>
        <begin position="267"/>
        <end position="293"/>
    </location>
</feature>
<evidence type="ECO:0000313" key="3">
    <source>
        <dbReference type="Proteomes" id="UP001490330"/>
    </source>
</evidence>
<accession>A0ABV1VH47</accession>
<dbReference type="EMBL" id="JBEPCV010000017">
    <property type="protein sequence ID" value="MER6905816.1"/>
    <property type="molecule type" value="Genomic_DNA"/>
</dbReference>
<dbReference type="RefSeq" id="WP_350719595.1">
    <property type="nucleotide sequence ID" value="NZ_JBEPCO010000015.1"/>
</dbReference>
<keyword evidence="3" id="KW-1185">Reference proteome</keyword>
<comment type="caution">
    <text evidence="2">The sequence shown here is derived from an EMBL/GenBank/DDBJ whole genome shotgun (WGS) entry which is preliminary data.</text>
</comment>
<reference evidence="2 3" key="1">
    <citation type="submission" date="2024-06" db="EMBL/GenBank/DDBJ databases">
        <title>The Natural Products Discovery Center: Release of the First 8490 Sequenced Strains for Exploring Actinobacteria Biosynthetic Diversity.</title>
        <authorList>
            <person name="Kalkreuter E."/>
            <person name="Kautsar S.A."/>
            <person name="Yang D."/>
            <person name="Bader C.D."/>
            <person name="Teijaro C.N."/>
            <person name="Fluegel L."/>
            <person name="Davis C.M."/>
            <person name="Simpson J.R."/>
            <person name="Lauterbach L."/>
            <person name="Steele A.D."/>
            <person name="Gui C."/>
            <person name="Meng S."/>
            <person name="Li G."/>
            <person name="Viehrig K."/>
            <person name="Ye F."/>
            <person name="Su P."/>
            <person name="Kiefer A.F."/>
            <person name="Nichols A."/>
            <person name="Cepeda A.J."/>
            <person name="Yan W."/>
            <person name="Fan B."/>
            <person name="Jiang Y."/>
            <person name="Adhikari A."/>
            <person name="Zheng C.-J."/>
            <person name="Schuster L."/>
            <person name="Cowan T.M."/>
            <person name="Smanski M.J."/>
            <person name="Chevrette M.G."/>
            <person name="De Carvalho L.P.S."/>
            <person name="Shen B."/>
        </authorList>
    </citation>
    <scope>NUCLEOTIDE SEQUENCE [LARGE SCALE GENOMIC DNA]</scope>
    <source>
        <strain evidence="2 3">NPDC000632</strain>
    </source>
</reference>
<evidence type="ECO:0008006" key="4">
    <source>
        <dbReference type="Google" id="ProtNLM"/>
    </source>
</evidence>
<protein>
    <recommendedName>
        <fullName evidence="4">Secreted protein</fullName>
    </recommendedName>
</protein>
<organism evidence="2 3">
    <name type="scientific">Streptomyces flaveolus</name>
    <dbReference type="NCBI Taxonomy" id="67297"/>
    <lineage>
        <taxon>Bacteria</taxon>
        <taxon>Bacillati</taxon>
        <taxon>Actinomycetota</taxon>
        <taxon>Actinomycetes</taxon>
        <taxon>Kitasatosporales</taxon>
        <taxon>Streptomycetaceae</taxon>
        <taxon>Streptomyces</taxon>
    </lineage>
</organism>
<sequence>MKVVRRIGLFGVLPLVLALAAAWTWYRVSDTGRGWRYEDKLAAYCGGLIPYEESAVFTGLDTEAGLSRDGEYGYGEDRFRSCRVADLTVSVGLIPADASVSGTRDDMLSMLGGGSPDSLPVALGGGWRGYTDLRNTGVVLPCAGKDASLVVSIAGDASHENAEASRAVGRLATAVARAAAGRESCETTFGGAIPELSLSKGKTALLSASGTCAGIRIPDSAPDDWVDWIEETEASDSAPLERCLLGETGGRDEVVYSLNASFGPYAQRLRPEAGDDEDRPQPGMTRDSATATATCPGSTVPAVFSIDATVYAAPTREFLGSALRAFAERSAGRHGCTGLRLPG</sequence>
<name>A0ABV1VH47_9ACTN</name>
<evidence type="ECO:0000256" key="1">
    <source>
        <dbReference type="SAM" id="MobiDB-lite"/>
    </source>
</evidence>
<proteinExistence type="predicted"/>
<evidence type="ECO:0000313" key="2">
    <source>
        <dbReference type="EMBL" id="MER6905816.1"/>
    </source>
</evidence>
<gene>
    <name evidence="2" type="ORF">ABT322_18985</name>
</gene>
<dbReference type="Proteomes" id="UP001490330">
    <property type="component" value="Unassembled WGS sequence"/>
</dbReference>